<gene>
    <name evidence="4" type="ORF">HNR50_001065</name>
</gene>
<evidence type="ECO:0000313" key="4">
    <source>
        <dbReference type="EMBL" id="MBB6479407.1"/>
    </source>
</evidence>
<keyword evidence="5" id="KW-1185">Reference proteome</keyword>
<dbReference type="EMBL" id="JACHGJ010000002">
    <property type="protein sequence ID" value="MBB6479407.1"/>
    <property type="molecule type" value="Genomic_DNA"/>
</dbReference>
<comment type="similarity">
    <text evidence="1">Belongs to the phosphate/phosphite/phosphonate binding protein family.</text>
</comment>
<dbReference type="Gene3D" id="3.40.190.10">
    <property type="entry name" value="Periplasmic binding protein-like II"/>
    <property type="match status" value="2"/>
</dbReference>
<dbReference type="SUPFAM" id="SSF53850">
    <property type="entry name" value="Periplasmic binding protein-like II"/>
    <property type="match status" value="1"/>
</dbReference>
<evidence type="ECO:0000256" key="1">
    <source>
        <dbReference type="ARBA" id="ARBA00007162"/>
    </source>
</evidence>
<evidence type="ECO:0000256" key="3">
    <source>
        <dbReference type="SAM" id="SignalP"/>
    </source>
</evidence>
<feature type="chain" id="PRO_5032973115" evidence="3">
    <location>
        <begin position="20"/>
        <end position="298"/>
    </location>
</feature>
<evidence type="ECO:0000256" key="2">
    <source>
        <dbReference type="ARBA" id="ARBA00022729"/>
    </source>
</evidence>
<dbReference type="Proteomes" id="UP000587760">
    <property type="component" value="Unassembled WGS sequence"/>
</dbReference>
<dbReference type="PANTHER" id="PTHR35841">
    <property type="entry name" value="PHOSPHONATES-BINDING PERIPLASMIC PROTEIN"/>
    <property type="match status" value="1"/>
</dbReference>
<dbReference type="GO" id="GO:0043190">
    <property type="term" value="C:ATP-binding cassette (ABC) transporter complex"/>
    <property type="evidence" value="ECO:0007669"/>
    <property type="project" value="InterPro"/>
</dbReference>
<dbReference type="Pfam" id="PF12974">
    <property type="entry name" value="Phosphonate-bd"/>
    <property type="match status" value="1"/>
</dbReference>
<sequence>MKKVLLLLLILGMSTVLFAKGQAELGTEENPIVWSFVPSGDTQEIAAGGEEVADMIYEKTGIVVEASVATEYAGVIEALSSNPPSAHMASLATFAYVVAADRGVAEAELISVRYGRPFYDGQIIAGADTGIKSLADLAGKTFARPDPLSTSGWIIPALTMRANGINPDTDLAEIVDAGGHTGVVTAVYNGDADAGATFVDARSNIQEDNPDVMEKVLVIEVSAPIPNDGVQFHPSVPEEMREKIINALLEIADDEAGNAALNKAYSWTALERHQDDFYDPFRQVLQAAGVDAASLMGE</sequence>
<dbReference type="RefSeq" id="WP_184744622.1">
    <property type="nucleotide sequence ID" value="NZ_JACHGJ010000002.1"/>
</dbReference>
<accession>A0A841R887</accession>
<dbReference type="CDD" id="cd01071">
    <property type="entry name" value="PBP2_PhnD_like"/>
    <property type="match status" value="1"/>
</dbReference>
<proteinExistence type="inferred from homology"/>
<name>A0A841R887_9SPIO</name>
<protein>
    <submittedName>
        <fullName evidence="4">Phosphonate transport system substrate-binding protein</fullName>
    </submittedName>
</protein>
<keyword evidence="2 3" id="KW-0732">Signal</keyword>
<reference evidence="4 5" key="1">
    <citation type="submission" date="2020-08" db="EMBL/GenBank/DDBJ databases">
        <title>Genomic Encyclopedia of Type Strains, Phase IV (KMG-IV): sequencing the most valuable type-strain genomes for metagenomic binning, comparative biology and taxonomic classification.</title>
        <authorList>
            <person name="Goeker M."/>
        </authorList>
    </citation>
    <scope>NUCLEOTIDE SEQUENCE [LARGE SCALE GENOMIC DNA]</scope>
    <source>
        <strain evidence="4 5">DSM 2461</strain>
    </source>
</reference>
<dbReference type="PANTHER" id="PTHR35841:SF1">
    <property type="entry name" value="PHOSPHONATES-BINDING PERIPLASMIC PROTEIN"/>
    <property type="match status" value="1"/>
</dbReference>
<comment type="caution">
    <text evidence="4">The sequence shown here is derived from an EMBL/GenBank/DDBJ whole genome shotgun (WGS) entry which is preliminary data.</text>
</comment>
<dbReference type="AlphaFoldDB" id="A0A841R887"/>
<dbReference type="GO" id="GO:0055085">
    <property type="term" value="P:transmembrane transport"/>
    <property type="evidence" value="ECO:0007669"/>
    <property type="project" value="InterPro"/>
</dbReference>
<organism evidence="4 5">
    <name type="scientific">Spirochaeta isovalerica</name>
    <dbReference type="NCBI Taxonomy" id="150"/>
    <lineage>
        <taxon>Bacteria</taxon>
        <taxon>Pseudomonadati</taxon>
        <taxon>Spirochaetota</taxon>
        <taxon>Spirochaetia</taxon>
        <taxon>Spirochaetales</taxon>
        <taxon>Spirochaetaceae</taxon>
        <taxon>Spirochaeta</taxon>
    </lineage>
</organism>
<feature type="signal peptide" evidence="3">
    <location>
        <begin position="1"/>
        <end position="19"/>
    </location>
</feature>
<evidence type="ECO:0000313" key="5">
    <source>
        <dbReference type="Proteomes" id="UP000587760"/>
    </source>
</evidence>
<dbReference type="InterPro" id="IPR005770">
    <property type="entry name" value="PhnD"/>
</dbReference>
<dbReference type="NCBIfam" id="TIGR01098">
    <property type="entry name" value="3A0109s03R"/>
    <property type="match status" value="1"/>
</dbReference>